<reference evidence="6 7" key="1">
    <citation type="submission" date="2016-10" db="EMBL/GenBank/DDBJ databases">
        <authorList>
            <person name="de Groot N.N."/>
        </authorList>
    </citation>
    <scope>NUCLEOTIDE SEQUENCE [LARGE SCALE GENOMIC DNA]</scope>
    <source>
        <strain evidence="6 7">CGMCC 4.5598</strain>
    </source>
</reference>
<dbReference type="InterPro" id="IPR001845">
    <property type="entry name" value="HTH_ArsR_DNA-bd_dom"/>
</dbReference>
<dbReference type="InterPro" id="IPR051011">
    <property type="entry name" value="Metal_resp_trans_reg"/>
</dbReference>
<dbReference type="InterPro" id="IPR001307">
    <property type="entry name" value="Thiosulphate_STrfase_CS"/>
</dbReference>
<accession>A0A1I0L535</accession>
<dbReference type="AlphaFoldDB" id="A0A1I0L535"/>
<keyword evidence="6" id="KW-0808">Transferase</keyword>
<dbReference type="Gene3D" id="3.40.250.10">
    <property type="entry name" value="Rhodanese-like domain"/>
    <property type="match status" value="1"/>
</dbReference>
<dbReference type="FunFam" id="3.40.250.10:FF:000039">
    <property type="entry name" value="ArsR family transcriptional regulator"/>
    <property type="match status" value="1"/>
</dbReference>
<dbReference type="InterPro" id="IPR036390">
    <property type="entry name" value="WH_DNA-bd_sf"/>
</dbReference>
<protein>
    <submittedName>
        <fullName evidence="6">Rhodanese-related sulfurtransferase</fullName>
    </submittedName>
</protein>
<evidence type="ECO:0000259" key="4">
    <source>
        <dbReference type="PROSITE" id="PS50206"/>
    </source>
</evidence>
<dbReference type="SMART" id="SM00418">
    <property type="entry name" value="HTH_ARSR"/>
    <property type="match status" value="1"/>
</dbReference>
<evidence type="ECO:0000256" key="3">
    <source>
        <dbReference type="ARBA" id="ARBA00023163"/>
    </source>
</evidence>
<evidence type="ECO:0000313" key="6">
    <source>
        <dbReference type="EMBL" id="SEU34461.1"/>
    </source>
</evidence>
<dbReference type="GO" id="GO:0003700">
    <property type="term" value="F:DNA-binding transcription factor activity"/>
    <property type="evidence" value="ECO:0007669"/>
    <property type="project" value="InterPro"/>
</dbReference>
<evidence type="ECO:0000259" key="5">
    <source>
        <dbReference type="PROSITE" id="PS50987"/>
    </source>
</evidence>
<keyword evidence="7" id="KW-1185">Reference proteome</keyword>
<dbReference type="PRINTS" id="PR00778">
    <property type="entry name" value="HTHARSR"/>
</dbReference>
<dbReference type="Pfam" id="PF01022">
    <property type="entry name" value="HTH_5"/>
    <property type="match status" value="1"/>
</dbReference>
<dbReference type="Pfam" id="PF00581">
    <property type="entry name" value="Rhodanese"/>
    <property type="match status" value="1"/>
</dbReference>
<dbReference type="STRING" id="568860.SAMN05421811_11255"/>
<dbReference type="CDD" id="cd00158">
    <property type="entry name" value="RHOD"/>
    <property type="match status" value="1"/>
</dbReference>
<feature type="domain" description="HTH arsR-type" evidence="5">
    <location>
        <begin position="7"/>
        <end position="101"/>
    </location>
</feature>
<keyword evidence="2" id="KW-0238">DNA-binding</keyword>
<dbReference type="PROSITE" id="PS00380">
    <property type="entry name" value="RHODANESE_1"/>
    <property type="match status" value="1"/>
</dbReference>
<name>A0A1I0L535_9ACTN</name>
<dbReference type="PROSITE" id="PS50987">
    <property type="entry name" value="HTH_ARSR_2"/>
    <property type="match status" value="1"/>
</dbReference>
<proteinExistence type="predicted"/>
<dbReference type="InterPro" id="IPR001763">
    <property type="entry name" value="Rhodanese-like_dom"/>
</dbReference>
<dbReference type="InterPro" id="IPR011991">
    <property type="entry name" value="ArsR-like_HTH"/>
</dbReference>
<dbReference type="EMBL" id="FOHX01000012">
    <property type="protein sequence ID" value="SEU34461.1"/>
    <property type="molecule type" value="Genomic_DNA"/>
</dbReference>
<dbReference type="PANTHER" id="PTHR43132:SF8">
    <property type="entry name" value="HTH-TYPE TRANSCRIPTIONAL REGULATOR KMTR"/>
    <property type="match status" value="1"/>
</dbReference>
<dbReference type="InterPro" id="IPR036388">
    <property type="entry name" value="WH-like_DNA-bd_sf"/>
</dbReference>
<keyword evidence="1" id="KW-0805">Transcription regulation</keyword>
<evidence type="ECO:0000256" key="2">
    <source>
        <dbReference type="ARBA" id="ARBA00023125"/>
    </source>
</evidence>
<dbReference type="CDD" id="cd00090">
    <property type="entry name" value="HTH_ARSR"/>
    <property type="match status" value="1"/>
</dbReference>
<evidence type="ECO:0000313" key="7">
    <source>
        <dbReference type="Proteomes" id="UP000199361"/>
    </source>
</evidence>
<dbReference type="NCBIfam" id="NF033788">
    <property type="entry name" value="HTH_metalloreg"/>
    <property type="match status" value="1"/>
</dbReference>
<dbReference type="PROSITE" id="PS50206">
    <property type="entry name" value="RHODANESE_3"/>
    <property type="match status" value="1"/>
</dbReference>
<dbReference type="Gene3D" id="1.10.10.10">
    <property type="entry name" value="Winged helix-like DNA-binding domain superfamily/Winged helix DNA-binding domain"/>
    <property type="match status" value="1"/>
</dbReference>
<dbReference type="RefSeq" id="WP_091088557.1">
    <property type="nucleotide sequence ID" value="NZ_FOHX01000012.1"/>
</dbReference>
<organism evidence="6 7">
    <name type="scientific">Nonomuraea wenchangensis</name>
    <dbReference type="NCBI Taxonomy" id="568860"/>
    <lineage>
        <taxon>Bacteria</taxon>
        <taxon>Bacillati</taxon>
        <taxon>Actinomycetota</taxon>
        <taxon>Actinomycetes</taxon>
        <taxon>Streptosporangiales</taxon>
        <taxon>Streptosporangiaceae</taxon>
        <taxon>Nonomuraea</taxon>
    </lineage>
</organism>
<dbReference type="PANTHER" id="PTHR43132">
    <property type="entry name" value="ARSENICAL RESISTANCE OPERON REPRESSOR ARSR-RELATED"/>
    <property type="match status" value="1"/>
</dbReference>
<dbReference type="GO" id="GO:0003677">
    <property type="term" value="F:DNA binding"/>
    <property type="evidence" value="ECO:0007669"/>
    <property type="project" value="UniProtKB-KW"/>
</dbReference>
<dbReference type="Proteomes" id="UP000199361">
    <property type="component" value="Unassembled WGS sequence"/>
</dbReference>
<sequence>MARNPVRKASLFDQIARVGKALGHGKRLELVDLLAQGERSVEQLSQAAGLGLTSTSAHLQTLKHGGLVVTRRDGTRVLYRLAGRDVIELYARLRNVATGHLADVQAAVAAYLGEHTEEVTREELLERVAAGQVVTILDVRPQEEYDAGHIPGAVCIPIDELPDRLGELPPGREVVAYCRGAYCVFAPEAVRMLKHDGIPAKRLADGMLEWYVDGLPVEGGQEGQ</sequence>
<keyword evidence="3" id="KW-0804">Transcription</keyword>
<dbReference type="SUPFAM" id="SSF52821">
    <property type="entry name" value="Rhodanese/Cell cycle control phosphatase"/>
    <property type="match status" value="1"/>
</dbReference>
<dbReference type="SMART" id="SM00450">
    <property type="entry name" value="RHOD"/>
    <property type="match status" value="1"/>
</dbReference>
<dbReference type="SUPFAM" id="SSF46785">
    <property type="entry name" value="Winged helix' DNA-binding domain"/>
    <property type="match status" value="1"/>
</dbReference>
<dbReference type="InterPro" id="IPR036873">
    <property type="entry name" value="Rhodanese-like_dom_sf"/>
</dbReference>
<dbReference type="GO" id="GO:0004792">
    <property type="term" value="F:thiosulfate-cyanide sulfurtransferase activity"/>
    <property type="evidence" value="ECO:0007669"/>
    <property type="project" value="InterPro"/>
</dbReference>
<evidence type="ECO:0000256" key="1">
    <source>
        <dbReference type="ARBA" id="ARBA00023015"/>
    </source>
</evidence>
<gene>
    <name evidence="6" type="ORF">SAMN05421811_11255</name>
</gene>
<feature type="domain" description="Rhodanese" evidence="4">
    <location>
        <begin position="130"/>
        <end position="219"/>
    </location>
</feature>
<dbReference type="OrthoDB" id="9800872at2"/>